<sequence>MQYTTKEQRKEEPKKKERAVTARSAPTTMIGYPSPVATQELNKFINFAILFIFHIFRSHIFCSHISLFNSV</sequence>
<reference evidence="1" key="1">
    <citation type="submission" date="2023-11" db="EMBL/GenBank/DDBJ databases">
        <authorList>
            <person name="Poullet M."/>
        </authorList>
    </citation>
    <scope>NUCLEOTIDE SEQUENCE</scope>
    <source>
        <strain evidence="1">E1834</strain>
    </source>
</reference>
<protein>
    <submittedName>
        <fullName evidence="1">Uncharacterized protein</fullName>
    </submittedName>
</protein>
<evidence type="ECO:0000313" key="2">
    <source>
        <dbReference type="Proteomes" id="UP001497535"/>
    </source>
</evidence>
<proteinExistence type="predicted"/>
<dbReference type="EMBL" id="CAVMJV010000046">
    <property type="protein sequence ID" value="CAK5082232.1"/>
    <property type="molecule type" value="Genomic_DNA"/>
</dbReference>
<comment type="caution">
    <text evidence="1">The sequence shown here is derived from an EMBL/GenBank/DDBJ whole genome shotgun (WGS) entry which is preliminary data.</text>
</comment>
<keyword evidence="2" id="KW-1185">Reference proteome</keyword>
<accession>A0ACB0ZT05</accession>
<name>A0ACB0ZT05_MELEN</name>
<evidence type="ECO:0000313" key="1">
    <source>
        <dbReference type="EMBL" id="CAK5082232.1"/>
    </source>
</evidence>
<dbReference type="Proteomes" id="UP001497535">
    <property type="component" value="Unassembled WGS sequence"/>
</dbReference>
<organism evidence="1 2">
    <name type="scientific">Meloidogyne enterolobii</name>
    <name type="common">Root-knot nematode worm</name>
    <name type="synonym">Meloidogyne mayaguensis</name>
    <dbReference type="NCBI Taxonomy" id="390850"/>
    <lineage>
        <taxon>Eukaryota</taxon>
        <taxon>Metazoa</taxon>
        <taxon>Ecdysozoa</taxon>
        <taxon>Nematoda</taxon>
        <taxon>Chromadorea</taxon>
        <taxon>Rhabditida</taxon>
        <taxon>Tylenchina</taxon>
        <taxon>Tylenchomorpha</taxon>
        <taxon>Tylenchoidea</taxon>
        <taxon>Meloidogynidae</taxon>
        <taxon>Meloidogyninae</taxon>
        <taxon>Meloidogyne</taxon>
    </lineage>
</organism>
<gene>
    <name evidence="1" type="ORF">MENTE1834_LOCUS29499</name>
</gene>